<dbReference type="AlphaFoldDB" id="A0A453SK84"/>
<dbReference type="Gramene" id="AET7Gv20968500.11">
    <property type="protein sequence ID" value="AET7Gv20968500.11"/>
    <property type="gene ID" value="AET7Gv20968500"/>
</dbReference>
<evidence type="ECO:0000256" key="2">
    <source>
        <dbReference type="ARBA" id="ARBA00004514"/>
    </source>
</evidence>
<reference evidence="9" key="2">
    <citation type="journal article" date="2017" name="Nat. Plants">
        <title>The Aegilops tauschii genome reveals multiple impacts of transposons.</title>
        <authorList>
            <person name="Zhao G."/>
            <person name="Zou C."/>
            <person name="Li K."/>
            <person name="Wang K."/>
            <person name="Li T."/>
            <person name="Gao L."/>
            <person name="Zhang X."/>
            <person name="Wang H."/>
            <person name="Yang Z."/>
            <person name="Liu X."/>
            <person name="Jiang W."/>
            <person name="Mao L."/>
            <person name="Kong X."/>
            <person name="Jiao Y."/>
            <person name="Jia J."/>
        </authorList>
    </citation>
    <scope>NUCLEOTIDE SEQUENCE [LARGE SCALE GENOMIC DNA]</scope>
    <source>
        <strain evidence="9">cv. AL8/78</strain>
    </source>
</reference>
<organism evidence="8 9">
    <name type="scientific">Aegilops tauschii subsp. strangulata</name>
    <name type="common">Goatgrass</name>
    <dbReference type="NCBI Taxonomy" id="200361"/>
    <lineage>
        <taxon>Eukaryota</taxon>
        <taxon>Viridiplantae</taxon>
        <taxon>Streptophyta</taxon>
        <taxon>Embryophyta</taxon>
        <taxon>Tracheophyta</taxon>
        <taxon>Spermatophyta</taxon>
        <taxon>Magnoliopsida</taxon>
        <taxon>Liliopsida</taxon>
        <taxon>Poales</taxon>
        <taxon>Poaceae</taxon>
        <taxon>BOP clade</taxon>
        <taxon>Pooideae</taxon>
        <taxon>Triticodae</taxon>
        <taxon>Triticeae</taxon>
        <taxon>Triticinae</taxon>
        <taxon>Aegilops</taxon>
    </lineage>
</organism>
<dbReference type="InterPro" id="IPR035999">
    <property type="entry name" value="Sec7_dom_sf"/>
</dbReference>
<dbReference type="InterPro" id="IPR023394">
    <property type="entry name" value="Sec7_C_sf"/>
</dbReference>
<feature type="domain" description="SEC7" evidence="7">
    <location>
        <begin position="1"/>
        <end position="132"/>
    </location>
</feature>
<dbReference type="GO" id="GO:0005802">
    <property type="term" value="C:trans-Golgi network"/>
    <property type="evidence" value="ECO:0007669"/>
    <property type="project" value="TreeGrafter"/>
</dbReference>
<dbReference type="Gene3D" id="1.10.1000.11">
    <property type="entry name" value="Arf Nucleotide-binding Site Opener,domain 2"/>
    <property type="match status" value="1"/>
</dbReference>
<evidence type="ECO:0000256" key="3">
    <source>
        <dbReference type="ARBA" id="ARBA00022448"/>
    </source>
</evidence>
<evidence type="ECO:0000313" key="8">
    <source>
        <dbReference type="EnsemblPlants" id="AET7Gv20968500.11"/>
    </source>
</evidence>
<proteinExistence type="predicted"/>
<name>A0A453SK84_AEGTS</name>
<dbReference type="Proteomes" id="UP000015105">
    <property type="component" value="Chromosome 7D"/>
</dbReference>
<keyword evidence="4" id="KW-0963">Cytoplasm</keyword>
<evidence type="ECO:0000259" key="7">
    <source>
        <dbReference type="PROSITE" id="PS50190"/>
    </source>
</evidence>
<reference evidence="8" key="4">
    <citation type="submission" date="2019-03" db="UniProtKB">
        <authorList>
            <consortium name="EnsemblPlants"/>
        </authorList>
    </citation>
    <scope>IDENTIFICATION</scope>
</reference>
<sequence length="193" mass="21772">MVGDYLGERDEFPLKVMHAYVDALNFKGLDFGEAIRFFLRGFRLPGEAQKIDRIMEKFAERFCKCNPNVFTSADTAYILAYSVILLNTDAHSVMVKDKMSKADFMRNNRGIDDGKDLPEAYLSTLYDQIVSNEIKMSADSSAAQTKQTNSVSKLLGLDNIMNLVNWGLTEDKAHGANDLLIKHIHEKFKAKHG</sequence>
<accession>A0A453SK84</accession>
<dbReference type="SMART" id="SM00222">
    <property type="entry name" value="Sec7"/>
    <property type="match status" value="1"/>
</dbReference>
<keyword evidence="3" id="KW-0813">Transport</keyword>
<dbReference type="Gene3D" id="1.10.220.20">
    <property type="match status" value="1"/>
</dbReference>
<evidence type="ECO:0000256" key="1">
    <source>
        <dbReference type="ARBA" id="ARBA00004287"/>
    </source>
</evidence>
<dbReference type="SUPFAM" id="SSF48425">
    <property type="entry name" value="Sec7 domain"/>
    <property type="match status" value="1"/>
</dbReference>
<dbReference type="PANTHER" id="PTHR10663">
    <property type="entry name" value="GUANYL-NUCLEOTIDE EXCHANGE FACTOR"/>
    <property type="match status" value="1"/>
</dbReference>
<dbReference type="GO" id="GO:0032012">
    <property type="term" value="P:regulation of ARF protein signal transduction"/>
    <property type="evidence" value="ECO:0007669"/>
    <property type="project" value="InterPro"/>
</dbReference>
<dbReference type="GO" id="GO:0016020">
    <property type="term" value="C:membrane"/>
    <property type="evidence" value="ECO:0007669"/>
    <property type="project" value="UniProtKB-SubCell"/>
</dbReference>
<keyword evidence="9" id="KW-1185">Reference proteome</keyword>
<protein>
    <recommendedName>
        <fullName evidence="7">SEC7 domain-containing protein</fullName>
    </recommendedName>
</protein>
<evidence type="ECO:0000313" key="9">
    <source>
        <dbReference type="Proteomes" id="UP000015105"/>
    </source>
</evidence>
<evidence type="ECO:0000256" key="6">
    <source>
        <dbReference type="ARBA" id="ARBA00023136"/>
    </source>
</evidence>
<reference evidence="8" key="3">
    <citation type="journal article" date="2017" name="Nature">
        <title>Genome sequence of the progenitor of the wheat D genome Aegilops tauschii.</title>
        <authorList>
            <person name="Luo M.C."/>
            <person name="Gu Y.Q."/>
            <person name="Puiu D."/>
            <person name="Wang H."/>
            <person name="Twardziok S.O."/>
            <person name="Deal K.R."/>
            <person name="Huo N."/>
            <person name="Zhu T."/>
            <person name="Wang L."/>
            <person name="Wang Y."/>
            <person name="McGuire P.E."/>
            <person name="Liu S."/>
            <person name="Long H."/>
            <person name="Ramasamy R.K."/>
            <person name="Rodriguez J.C."/>
            <person name="Van S.L."/>
            <person name="Yuan L."/>
            <person name="Wang Z."/>
            <person name="Xia Z."/>
            <person name="Xiao L."/>
            <person name="Anderson O.D."/>
            <person name="Ouyang S."/>
            <person name="Liang Y."/>
            <person name="Zimin A.V."/>
            <person name="Pertea G."/>
            <person name="Qi P."/>
            <person name="Bennetzen J.L."/>
            <person name="Dai X."/>
            <person name="Dawson M.W."/>
            <person name="Muller H.G."/>
            <person name="Kugler K."/>
            <person name="Rivarola-Duarte L."/>
            <person name="Spannagl M."/>
            <person name="Mayer K.F.X."/>
            <person name="Lu F.H."/>
            <person name="Bevan M.W."/>
            <person name="Leroy P."/>
            <person name="Li P."/>
            <person name="You F.M."/>
            <person name="Sun Q."/>
            <person name="Liu Z."/>
            <person name="Lyons E."/>
            <person name="Wicker T."/>
            <person name="Salzberg S.L."/>
            <person name="Devos K.M."/>
            <person name="Dvorak J."/>
        </authorList>
    </citation>
    <scope>NUCLEOTIDE SEQUENCE [LARGE SCALE GENOMIC DNA]</scope>
    <source>
        <strain evidence="8">cv. AL8/78</strain>
    </source>
</reference>
<dbReference type="FunFam" id="1.10.1000.11:FF:000005">
    <property type="entry name" value="Brefeldin A-inhibited guanine nucleotide-exchange 1"/>
    <property type="match status" value="1"/>
</dbReference>
<keyword evidence="5" id="KW-0344">Guanine-nucleotide releasing factor</keyword>
<dbReference type="CDD" id="cd00171">
    <property type="entry name" value="Sec7"/>
    <property type="match status" value="1"/>
</dbReference>
<evidence type="ECO:0000256" key="5">
    <source>
        <dbReference type="ARBA" id="ARBA00022658"/>
    </source>
</evidence>
<comment type="subcellular location">
    <subcellularLocation>
        <location evidence="2">Cytoplasm</location>
        <location evidence="2">Cytosol</location>
    </subcellularLocation>
    <subcellularLocation>
        <location evidence="1">Membrane</location>
        <topology evidence="1">Peripheral membrane protein</topology>
        <orientation evidence="1">Cytoplasmic side</orientation>
    </subcellularLocation>
</comment>
<evidence type="ECO:0000256" key="4">
    <source>
        <dbReference type="ARBA" id="ARBA00022490"/>
    </source>
</evidence>
<dbReference type="InterPro" id="IPR000904">
    <property type="entry name" value="Sec7_dom"/>
</dbReference>
<dbReference type="PANTHER" id="PTHR10663:SF398">
    <property type="entry name" value="BREFELDIN A-INHIBITED GUANINE NUCLEOTIDE-EXCHANGE PROTEIN 1"/>
    <property type="match status" value="1"/>
</dbReference>
<dbReference type="EnsemblPlants" id="AET7Gv20968500.11">
    <property type="protein sequence ID" value="AET7Gv20968500.11"/>
    <property type="gene ID" value="AET7Gv20968500"/>
</dbReference>
<dbReference type="Pfam" id="PF01369">
    <property type="entry name" value="Sec7"/>
    <property type="match status" value="1"/>
</dbReference>
<reference evidence="9" key="1">
    <citation type="journal article" date="2014" name="Science">
        <title>Ancient hybridizations among the ancestral genomes of bread wheat.</title>
        <authorList>
            <consortium name="International Wheat Genome Sequencing Consortium,"/>
            <person name="Marcussen T."/>
            <person name="Sandve S.R."/>
            <person name="Heier L."/>
            <person name="Spannagl M."/>
            <person name="Pfeifer M."/>
            <person name="Jakobsen K.S."/>
            <person name="Wulff B.B."/>
            <person name="Steuernagel B."/>
            <person name="Mayer K.F."/>
            <person name="Olsen O.A."/>
        </authorList>
    </citation>
    <scope>NUCLEOTIDE SEQUENCE [LARGE SCALE GENOMIC DNA]</scope>
    <source>
        <strain evidence="9">cv. AL8/78</strain>
    </source>
</reference>
<dbReference type="GO" id="GO:0005085">
    <property type="term" value="F:guanyl-nucleotide exchange factor activity"/>
    <property type="evidence" value="ECO:0007669"/>
    <property type="project" value="UniProtKB-KW"/>
</dbReference>
<dbReference type="GO" id="GO:0005829">
    <property type="term" value="C:cytosol"/>
    <property type="evidence" value="ECO:0007669"/>
    <property type="project" value="UniProtKB-SubCell"/>
</dbReference>
<dbReference type="PROSITE" id="PS50190">
    <property type="entry name" value="SEC7"/>
    <property type="match status" value="1"/>
</dbReference>
<reference evidence="8" key="5">
    <citation type="journal article" date="2021" name="G3 (Bethesda)">
        <title>Aegilops tauschii genome assembly Aet v5.0 features greater sequence contiguity and improved annotation.</title>
        <authorList>
            <person name="Wang L."/>
            <person name="Zhu T."/>
            <person name="Rodriguez J.C."/>
            <person name="Deal K.R."/>
            <person name="Dubcovsky J."/>
            <person name="McGuire P.E."/>
            <person name="Lux T."/>
            <person name="Spannagl M."/>
            <person name="Mayer K.F.X."/>
            <person name="Baldrich P."/>
            <person name="Meyers B.C."/>
            <person name="Huo N."/>
            <person name="Gu Y.Q."/>
            <person name="Zhou H."/>
            <person name="Devos K.M."/>
            <person name="Bennetzen J.L."/>
            <person name="Unver T."/>
            <person name="Budak H."/>
            <person name="Gulick P.J."/>
            <person name="Galiba G."/>
            <person name="Kalapos B."/>
            <person name="Nelson D.R."/>
            <person name="Li P."/>
            <person name="You F.M."/>
            <person name="Luo M.C."/>
            <person name="Dvorak J."/>
        </authorList>
    </citation>
    <scope>NUCLEOTIDE SEQUENCE [LARGE SCALE GENOMIC DNA]</scope>
    <source>
        <strain evidence="8">cv. AL8/78</strain>
    </source>
</reference>
<keyword evidence="6" id="KW-0472">Membrane</keyword>